<evidence type="ECO:0000256" key="1">
    <source>
        <dbReference type="ARBA" id="ARBA00004651"/>
    </source>
</evidence>
<dbReference type="Pfam" id="PF00001">
    <property type="entry name" value="7tm_1"/>
    <property type="match status" value="1"/>
</dbReference>
<dbReference type="OMA" id="TCVRGCQ"/>
<dbReference type="KEGG" id="mdo:100031103"/>
<feature type="transmembrane region" description="Helical" evidence="12">
    <location>
        <begin position="140"/>
        <end position="157"/>
    </location>
</feature>
<dbReference type="FunCoup" id="A0A5F8HCU4">
    <property type="interactions" value="31"/>
</dbReference>
<evidence type="ECO:0000256" key="10">
    <source>
        <dbReference type="ARBA" id="ARBA00023224"/>
    </source>
</evidence>
<evidence type="ECO:0000256" key="3">
    <source>
        <dbReference type="ARBA" id="ARBA00022692"/>
    </source>
</evidence>
<dbReference type="CDD" id="cd15316">
    <property type="entry name" value="7tmA_TAAR6_8_9"/>
    <property type="match status" value="1"/>
</dbReference>
<evidence type="ECO:0000256" key="12">
    <source>
        <dbReference type="SAM" id="Phobius"/>
    </source>
</evidence>
<evidence type="ECO:0000256" key="8">
    <source>
        <dbReference type="ARBA" id="ARBA00023170"/>
    </source>
</evidence>
<dbReference type="Gene3D" id="1.20.1070.10">
    <property type="entry name" value="Rhodopsin 7-helix transmembrane proteins"/>
    <property type="match status" value="1"/>
</dbReference>
<dbReference type="PROSITE" id="PS00237">
    <property type="entry name" value="G_PROTEIN_RECEP_F1_1"/>
    <property type="match status" value="1"/>
</dbReference>
<reference evidence="14" key="2">
    <citation type="submission" date="2025-08" db="UniProtKB">
        <authorList>
            <consortium name="Ensembl"/>
        </authorList>
    </citation>
    <scope>IDENTIFICATION</scope>
</reference>
<sequence>MTFIVKEIVKYSLTKLGTVRIQNNSSRKVMSINLSQPAAVQLCYENVNGSCIKTPYSPGPRAILYAVLGFGAVLAVFGNLLVITAILHFKQLHTPTNFLIASLACADFLVGVTVMPFSTVRSVESCWYFGESYCKFHTCFDTSFCFASLFHLCFISIDRYIAVTDPLVYLTKFTVPVSGICIALSWFFSVTYSFSIFYTGANVEGIEDLVIALTCVGGCQAPLNQKWVLLCFLLFFIPTVAMVVIYGKIFLVAKQQARKIESSSSQTQASAESYKDRVAKRERKAAKTLGIAMAAFLVSWLPYIIDAVIDAYMNFITPAYVYEILVWCVYYNSAMNPLIYAFFYPWFRKAIKLIVSGKVLRNDSSTMNLFSEEADID</sequence>
<dbReference type="PRINTS" id="PR00237">
    <property type="entry name" value="GPCRRHODOPSN"/>
</dbReference>
<feature type="transmembrane region" description="Helical" evidence="12">
    <location>
        <begin position="324"/>
        <end position="347"/>
    </location>
</feature>
<evidence type="ECO:0000256" key="9">
    <source>
        <dbReference type="ARBA" id="ARBA00023180"/>
    </source>
</evidence>
<evidence type="ECO:0000256" key="11">
    <source>
        <dbReference type="RuleBase" id="RU000688"/>
    </source>
</evidence>
<protein>
    <submittedName>
        <fullName evidence="14">Trace amine-associated receptor 9g</fullName>
    </submittedName>
</protein>
<feature type="transmembrane region" description="Helical" evidence="12">
    <location>
        <begin position="62"/>
        <end position="86"/>
    </location>
</feature>
<comment type="similarity">
    <text evidence="11">Belongs to the G-protein coupled receptor 1 family.</text>
</comment>
<dbReference type="InterPro" id="IPR009132">
    <property type="entry name" value="TAAR_fam"/>
</dbReference>
<feature type="domain" description="G-protein coupled receptors family 1 profile" evidence="13">
    <location>
        <begin position="78"/>
        <end position="340"/>
    </location>
</feature>
<organism evidence="14 15">
    <name type="scientific">Monodelphis domestica</name>
    <name type="common">Gray short-tailed opossum</name>
    <dbReference type="NCBI Taxonomy" id="13616"/>
    <lineage>
        <taxon>Eukaryota</taxon>
        <taxon>Metazoa</taxon>
        <taxon>Chordata</taxon>
        <taxon>Craniata</taxon>
        <taxon>Vertebrata</taxon>
        <taxon>Euteleostomi</taxon>
        <taxon>Mammalia</taxon>
        <taxon>Metatheria</taxon>
        <taxon>Didelphimorphia</taxon>
        <taxon>Didelphidae</taxon>
        <taxon>Monodelphis</taxon>
    </lineage>
</organism>
<keyword evidence="8 11" id="KW-0675">Receptor</keyword>
<keyword evidence="10 11" id="KW-0807">Transducer</keyword>
<dbReference type="SUPFAM" id="SSF81321">
    <property type="entry name" value="Family A G protein-coupled receptor-like"/>
    <property type="match status" value="1"/>
</dbReference>
<evidence type="ECO:0000256" key="7">
    <source>
        <dbReference type="ARBA" id="ARBA00023157"/>
    </source>
</evidence>
<evidence type="ECO:0000259" key="13">
    <source>
        <dbReference type="PROSITE" id="PS50262"/>
    </source>
</evidence>
<evidence type="ECO:0000256" key="4">
    <source>
        <dbReference type="ARBA" id="ARBA00022989"/>
    </source>
</evidence>
<dbReference type="AlphaFoldDB" id="A0A5F8HCU4"/>
<dbReference type="Ensembl" id="ENSMODT00000073792.1">
    <property type="protein sequence ID" value="ENSMODP00000056987.1"/>
    <property type="gene ID" value="ENSMODG00000044488.1"/>
</dbReference>
<reference evidence="14" key="3">
    <citation type="submission" date="2025-09" db="UniProtKB">
        <authorList>
            <consortium name="Ensembl"/>
        </authorList>
    </citation>
    <scope>IDENTIFICATION</scope>
</reference>
<dbReference type="GO" id="GO:0001594">
    <property type="term" value="F:trace-amine receptor activity"/>
    <property type="evidence" value="ECO:0000318"/>
    <property type="project" value="GO_Central"/>
</dbReference>
<keyword evidence="4 12" id="KW-1133">Transmembrane helix</keyword>
<keyword evidence="9" id="KW-0325">Glycoprotein</keyword>
<keyword evidence="2" id="KW-1003">Cell membrane</keyword>
<comment type="subcellular location">
    <subcellularLocation>
        <location evidence="1">Cell membrane</location>
        <topology evidence="1">Multi-pass membrane protein</topology>
    </subcellularLocation>
</comment>
<dbReference type="InterPro" id="IPR050569">
    <property type="entry name" value="TAAR"/>
</dbReference>
<dbReference type="GO" id="GO:0005886">
    <property type="term" value="C:plasma membrane"/>
    <property type="evidence" value="ECO:0000318"/>
    <property type="project" value="GO_Central"/>
</dbReference>
<evidence type="ECO:0000256" key="6">
    <source>
        <dbReference type="ARBA" id="ARBA00023136"/>
    </source>
</evidence>
<dbReference type="InParanoid" id="A0A5F8HCU4"/>
<dbReference type="InterPro" id="IPR017452">
    <property type="entry name" value="GPCR_Rhodpsn_7TM"/>
</dbReference>
<dbReference type="Proteomes" id="UP000002280">
    <property type="component" value="Chromosome 2"/>
</dbReference>
<dbReference type="CTD" id="100031103"/>
<dbReference type="PRINTS" id="PR01830">
    <property type="entry name" value="TRACEAMINER"/>
</dbReference>
<evidence type="ECO:0000313" key="15">
    <source>
        <dbReference type="Proteomes" id="UP000002280"/>
    </source>
</evidence>
<keyword evidence="6 12" id="KW-0472">Membrane</keyword>
<dbReference type="GeneTree" id="ENSGT00940000162919"/>
<feature type="transmembrane region" description="Helical" evidence="12">
    <location>
        <begin position="98"/>
        <end position="120"/>
    </location>
</feature>
<keyword evidence="5 11" id="KW-0297">G-protein coupled receptor</keyword>
<dbReference type="InterPro" id="IPR000276">
    <property type="entry name" value="GPCR_Rhodpsn"/>
</dbReference>
<evidence type="ECO:0000256" key="2">
    <source>
        <dbReference type="ARBA" id="ARBA00022475"/>
    </source>
</evidence>
<name>A0A5F8HCU4_MONDO</name>
<dbReference type="Bgee" id="ENSMODG00000044488">
    <property type="expression patterns" value="Expressed in spermatid and 2 other cell types or tissues"/>
</dbReference>
<accession>A0A5F8HCU4</accession>
<proteinExistence type="inferred from homology"/>
<reference evidence="14 15" key="1">
    <citation type="journal article" date="2007" name="Nature">
        <title>Genome of the marsupial Monodelphis domestica reveals innovation in non-coding sequences.</title>
        <authorList>
            <person name="Mikkelsen T.S."/>
            <person name="Wakefield M.J."/>
            <person name="Aken B."/>
            <person name="Amemiya C.T."/>
            <person name="Chang J.L."/>
            <person name="Duke S."/>
            <person name="Garber M."/>
            <person name="Gentles A.J."/>
            <person name="Goodstadt L."/>
            <person name="Heger A."/>
            <person name="Jurka J."/>
            <person name="Kamal M."/>
            <person name="Mauceli E."/>
            <person name="Searle S.M."/>
            <person name="Sharpe T."/>
            <person name="Baker M.L."/>
            <person name="Batzer M.A."/>
            <person name="Benos P.V."/>
            <person name="Belov K."/>
            <person name="Clamp M."/>
            <person name="Cook A."/>
            <person name="Cuff J."/>
            <person name="Das R."/>
            <person name="Davidow L."/>
            <person name="Deakin J.E."/>
            <person name="Fazzari M.J."/>
            <person name="Glass J.L."/>
            <person name="Grabherr M."/>
            <person name="Greally J.M."/>
            <person name="Gu W."/>
            <person name="Hore T.A."/>
            <person name="Huttley G.A."/>
            <person name="Kleber M."/>
            <person name="Jirtle R.L."/>
            <person name="Koina E."/>
            <person name="Lee J.T."/>
            <person name="Mahony S."/>
            <person name="Marra M.A."/>
            <person name="Miller R.D."/>
            <person name="Nicholls R.D."/>
            <person name="Oda M."/>
            <person name="Papenfuss A.T."/>
            <person name="Parra Z.E."/>
            <person name="Pollock D.D."/>
            <person name="Ray D.A."/>
            <person name="Schein J.E."/>
            <person name="Speed T.P."/>
            <person name="Thompson K."/>
            <person name="VandeBerg J.L."/>
            <person name="Wade C.M."/>
            <person name="Walker J.A."/>
            <person name="Waters P.D."/>
            <person name="Webber C."/>
            <person name="Weidman J.R."/>
            <person name="Xie X."/>
            <person name="Zody M.C."/>
            <person name="Baldwin J."/>
            <person name="Abdouelleil A."/>
            <person name="Abdulkadir J."/>
            <person name="Abebe A."/>
            <person name="Abera B."/>
            <person name="Abreu J."/>
            <person name="Acer S.C."/>
            <person name="Aftuck L."/>
            <person name="Alexander A."/>
            <person name="An P."/>
            <person name="Anderson E."/>
            <person name="Anderson S."/>
            <person name="Arachi H."/>
            <person name="Azer M."/>
            <person name="Bachantsang P."/>
            <person name="Barry A."/>
            <person name="Bayul T."/>
            <person name="Berlin A."/>
            <person name="Bessette D."/>
            <person name="Bloom T."/>
            <person name="Bloom T."/>
            <person name="Boguslavskiy L."/>
            <person name="Bonnet C."/>
            <person name="Boukhgalter B."/>
            <person name="Bourzgui I."/>
            <person name="Brown A."/>
            <person name="Cahill P."/>
            <person name="Channer S."/>
            <person name="Cheshatsang Y."/>
            <person name="Chuda L."/>
            <person name="Citroen M."/>
            <person name="Collymore A."/>
            <person name="Cooke P."/>
            <person name="Costello M."/>
            <person name="D'Aco K."/>
            <person name="Daza R."/>
            <person name="De Haan G."/>
            <person name="DeGray S."/>
            <person name="DeMaso C."/>
            <person name="Dhargay N."/>
            <person name="Dooley K."/>
            <person name="Dooley E."/>
            <person name="Doricent M."/>
            <person name="Dorje P."/>
            <person name="Dorjee K."/>
            <person name="Dupes A."/>
            <person name="Elong R."/>
            <person name="Falk J."/>
            <person name="Farina A."/>
            <person name="Faro S."/>
            <person name="Ferguson D."/>
            <person name="Fisher S."/>
            <person name="Foley C.D."/>
            <person name="Franke A."/>
            <person name="Friedrich D."/>
            <person name="Gadbois L."/>
            <person name="Gearin G."/>
            <person name="Gearin C.R."/>
            <person name="Giannoukos G."/>
            <person name="Goode T."/>
            <person name="Graham J."/>
            <person name="Grandbois E."/>
            <person name="Grewal S."/>
            <person name="Gyaltsen K."/>
            <person name="Hafez N."/>
            <person name="Hagos B."/>
            <person name="Hall J."/>
            <person name="Henson C."/>
            <person name="Hollinger A."/>
            <person name="Honan T."/>
            <person name="Huard M.D."/>
            <person name="Hughes L."/>
            <person name="Hurhula B."/>
            <person name="Husby M.E."/>
            <person name="Kamat A."/>
            <person name="Kanga B."/>
            <person name="Kashin S."/>
            <person name="Khazanovich D."/>
            <person name="Kisner P."/>
            <person name="Lance K."/>
            <person name="Lara M."/>
            <person name="Lee W."/>
            <person name="Lennon N."/>
            <person name="Letendre F."/>
            <person name="LeVine R."/>
            <person name="Lipovsky A."/>
            <person name="Liu X."/>
            <person name="Liu J."/>
            <person name="Liu S."/>
            <person name="Lokyitsang T."/>
            <person name="Lokyitsang Y."/>
            <person name="Lubonja R."/>
            <person name="Lui A."/>
            <person name="MacDonald P."/>
            <person name="Magnisalis V."/>
            <person name="Maru K."/>
            <person name="Matthews C."/>
            <person name="McCusker W."/>
            <person name="McDonough S."/>
            <person name="Mehta T."/>
            <person name="Meldrim J."/>
            <person name="Meneus L."/>
            <person name="Mihai O."/>
            <person name="Mihalev A."/>
            <person name="Mihova T."/>
            <person name="Mittelman R."/>
            <person name="Mlenga V."/>
            <person name="Montmayeur A."/>
            <person name="Mulrain L."/>
            <person name="Navidi A."/>
            <person name="Naylor J."/>
            <person name="Negash T."/>
            <person name="Nguyen T."/>
            <person name="Nguyen N."/>
            <person name="Nicol R."/>
            <person name="Norbu C."/>
            <person name="Norbu N."/>
            <person name="Novod N."/>
            <person name="O'Neill B."/>
            <person name="Osman S."/>
            <person name="Markiewicz E."/>
            <person name="Oyono O.L."/>
            <person name="Patti C."/>
            <person name="Phunkhang P."/>
            <person name="Pierre F."/>
            <person name="Priest M."/>
            <person name="Raghuraman S."/>
            <person name="Rege F."/>
            <person name="Reyes R."/>
            <person name="Rise C."/>
            <person name="Rogov P."/>
            <person name="Ross K."/>
            <person name="Ryan E."/>
            <person name="Settipalli S."/>
            <person name="Shea T."/>
            <person name="Sherpa N."/>
            <person name="Shi L."/>
            <person name="Shih D."/>
            <person name="Sparrow T."/>
            <person name="Spaulding J."/>
            <person name="Stalker J."/>
            <person name="Stange-Thomann N."/>
            <person name="Stavropoulos S."/>
            <person name="Stone C."/>
            <person name="Strader C."/>
            <person name="Tesfaye S."/>
            <person name="Thomson T."/>
            <person name="Thoulutsang Y."/>
            <person name="Thoulutsang D."/>
            <person name="Topham K."/>
            <person name="Topping I."/>
            <person name="Tsamla T."/>
            <person name="Vassiliev H."/>
            <person name="Vo A."/>
            <person name="Wangchuk T."/>
            <person name="Wangdi T."/>
            <person name="Weiand M."/>
            <person name="Wilkinson J."/>
            <person name="Wilson A."/>
            <person name="Yadav S."/>
            <person name="Young G."/>
            <person name="Yu Q."/>
            <person name="Zembek L."/>
            <person name="Zhong D."/>
            <person name="Zimmer A."/>
            <person name="Zwirko Z."/>
            <person name="Jaffe D.B."/>
            <person name="Alvarez P."/>
            <person name="Brockman W."/>
            <person name="Butler J."/>
            <person name="Chin C."/>
            <person name="Gnerre S."/>
            <person name="MacCallum I."/>
            <person name="Graves J.A."/>
            <person name="Ponting C.P."/>
            <person name="Breen M."/>
            <person name="Samollow P.B."/>
            <person name="Lander E.S."/>
            <person name="Lindblad-Toh K."/>
        </authorList>
    </citation>
    <scope>NUCLEOTIDE SEQUENCE [LARGE SCALE GENOMIC DNA]</scope>
</reference>
<keyword evidence="7" id="KW-1015">Disulfide bond</keyword>
<evidence type="ECO:0000313" key="14">
    <source>
        <dbReference type="Ensembl" id="ENSMODP00000056987.1"/>
    </source>
</evidence>
<feature type="transmembrane region" description="Helical" evidence="12">
    <location>
        <begin position="285"/>
        <end position="304"/>
    </location>
</feature>
<dbReference type="PANTHER" id="PTHR24249:SF79">
    <property type="entry name" value="TRACE AMINE-ASSOCIATED RECEPTOR 9"/>
    <property type="match status" value="1"/>
</dbReference>
<evidence type="ECO:0000256" key="5">
    <source>
        <dbReference type="ARBA" id="ARBA00023040"/>
    </source>
</evidence>
<dbReference type="GeneID" id="100031103"/>
<dbReference type="SMART" id="SM01381">
    <property type="entry name" value="7TM_GPCR_Srsx"/>
    <property type="match status" value="1"/>
</dbReference>
<dbReference type="FunFam" id="1.20.1070.10:FF:000030">
    <property type="entry name" value="trace amine-associated receptor 1"/>
    <property type="match status" value="1"/>
</dbReference>
<dbReference type="PROSITE" id="PS50262">
    <property type="entry name" value="G_PROTEIN_RECEP_F1_2"/>
    <property type="match status" value="1"/>
</dbReference>
<keyword evidence="15" id="KW-1185">Reference proteome</keyword>
<feature type="transmembrane region" description="Helical" evidence="12">
    <location>
        <begin position="169"/>
        <end position="188"/>
    </location>
</feature>
<dbReference type="PANTHER" id="PTHR24249">
    <property type="entry name" value="HISTAMINE RECEPTOR-RELATED G-PROTEIN COUPLED RECEPTOR"/>
    <property type="match status" value="1"/>
</dbReference>
<dbReference type="GO" id="GO:0007186">
    <property type="term" value="P:G protein-coupled receptor signaling pathway"/>
    <property type="evidence" value="ECO:0000318"/>
    <property type="project" value="GO_Central"/>
</dbReference>
<feature type="transmembrane region" description="Helical" evidence="12">
    <location>
        <begin position="227"/>
        <end position="251"/>
    </location>
</feature>
<dbReference type="OrthoDB" id="5959645at2759"/>
<keyword evidence="3 11" id="KW-0812">Transmembrane</keyword>